<protein>
    <recommendedName>
        <fullName evidence="3">Chemotaxis protein CheA</fullName>
        <ecNumber evidence="2">2.7.13.3</ecNumber>
    </recommendedName>
</protein>
<evidence type="ECO:0000256" key="11">
    <source>
        <dbReference type="PROSITE-ProRule" id="PRU00110"/>
    </source>
</evidence>
<keyword evidence="6" id="KW-0808">Transferase</keyword>
<dbReference type="PANTHER" id="PTHR43395:SF1">
    <property type="entry name" value="CHEMOTAXIS PROTEIN CHEA"/>
    <property type="match status" value="1"/>
</dbReference>
<dbReference type="InterPro" id="IPR036061">
    <property type="entry name" value="CheW-like_dom_sf"/>
</dbReference>
<dbReference type="RefSeq" id="WP_076347135.1">
    <property type="nucleotide sequence ID" value="NZ_FTOO01000006.1"/>
</dbReference>
<dbReference type="SMART" id="SM00387">
    <property type="entry name" value="HATPase_c"/>
    <property type="match status" value="1"/>
</dbReference>
<proteinExistence type="predicted"/>
<sequence>MQEEYLDAFLAESMEHVEQLEACCLALERDGFETRLLDEMFRSAHTLKGMSATMGFSQLAGLTHKMEDLLGALRDGRVRFESAHIDVLLQAVDRMRARLEAIASSGAEPAEPDHHLLQALAGVRDQAPGAMGDEASSSALVVPWGDLAKQVEAKGQALYAVRIQLAPDCVMPGVRLAMAYQALQSTGELLAADPPEDEVMAGKIESTEALVAVAVRPGEIDRVRQRVLDLTDIARCDVDLVDPEPRADQASQRAQTAEPEPMTPETTGAPSTRETPNRSSSHSREAQLRVPVRKVDALINALSDLVITKTRLTALAASVGDAELRDAVERLDRLTADMQDGLMRLRMVPVESIFQRYPRMMRDLERRLGREFDFVMTGLDTEMDRVVLEEMGEVIVHLLRNAADHGLEPPDVREANGKPRRGTIRLAAYTAGGHVYLEVSDDGQGIDRERVLESAVAKGLVAPEEGAAMPDESVYALLFRPGFSTAKRVSDISGRGVGLDAVREKVEALGGTIRLDSVPGQGTTFTIELPLTLAILSALLVSVRGQVFVIPAANVVDVRRISRDEVRHVHERPVLRDDQGMIPVIDVAERLGLGPRNEAYPQTAVVCWDGRRRLALVVDAVLDELEIVNKPLGKYLQAVREFAGATILGDGRVSLILDVRAIATIA</sequence>
<dbReference type="Gene3D" id="1.20.120.160">
    <property type="entry name" value="HPT domain"/>
    <property type="match status" value="1"/>
</dbReference>
<evidence type="ECO:0000256" key="7">
    <source>
        <dbReference type="ARBA" id="ARBA00022741"/>
    </source>
</evidence>
<dbReference type="EMBL" id="FTOO01000006">
    <property type="protein sequence ID" value="SIS90306.1"/>
    <property type="molecule type" value="Genomic_DNA"/>
</dbReference>
<dbReference type="InterPro" id="IPR002545">
    <property type="entry name" value="CheW-lke_dom"/>
</dbReference>
<dbReference type="SMART" id="SM00073">
    <property type="entry name" value="HPT"/>
    <property type="match status" value="1"/>
</dbReference>
<dbReference type="InterPro" id="IPR004105">
    <property type="entry name" value="CheA-like_dim"/>
</dbReference>
<comment type="catalytic activity">
    <reaction evidence="1">
        <text>ATP + protein L-histidine = ADP + protein N-phospho-L-histidine.</text>
        <dbReference type="EC" id="2.7.13.3"/>
    </reaction>
</comment>
<dbReference type="InterPro" id="IPR035891">
    <property type="entry name" value="CheY-binding_CheA"/>
</dbReference>
<dbReference type="InterPro" id="IPR008207">
    <property type="entry name" value="Sig_transdc_His_kin_Hpt_dom"/>
</dbReference>
<feature type="domain" description="HPt" evidence="15">
    <location>
        <begin position="1"/>
        <end position="102"/>
    </location>
</feature>
<evidence type="ECO:0000313" key="17">
    <source>
        <dbReference type="Proteomes" id="UP000186156"/>
    </source>
</evidence>
<name>A0A1N7MW36_9BACL</name>
<dbReference type="InterPro" id="IPR010808">
    <property type="entry name" value="CheA_P2-bd"/>
</dbReference>
<feature type="region of interest" description="Disordered" evidence="12">
    <location>
        <begin position="241"/>
        <end position="287"/>
    </location>
</feature>
<dbReference type="SMART" id="SM01231">
    <property type="entry name" value="H-kinase_dim"/>
    <property type="match status" value="1"/>
</dbReference>
<feature type="domain" description="CheW-like" evidence="14">
    <location>
        <begin position="535"/>
        <end position="666"/>
    </location>
</feature>
<evidence type="ECO:0000256" key="9">
    <source>
        <dbReference type="ARBA" id="ARBA00022840"/>
    </source>
</evidence>
<evidence type="ECO:0000259" key="13">
    <source>
        <dbReference type="PROSITE" id="PS50109"/>
    </source>
</evidence>
<evidence type="ECO:0000256" key="2">
    <source>
        <dbReference type="ARBA" id="ARBA00012438"/>
    </source>
</evidence>
<dbReference type="Gene3D" id="1.10.287.560">
    <property type="entry name" value="Histidine kinase CheA-like, homodimeric domain"/>
    <property type="match status" value="1"/>
</dbReference>
<keyword evidence="10" id="KW-0902">Two-component regulatory system</keyword>
<dbReference type="AlphaFoldDB" id="A0A1N7MW36"/>
<dbReference type="InterPro" id="IPR036641">
    <property type="entry name" value="HPT_dom_sf"/>
</dbReference>
<feature type="modified residue" description="Phosphohistidine" evidence="11">
    <location>
        <position position="45"/>
    </location>
</feature>
<dbReference type="GO" id="GO:0000155">
    <property type="term" value="F:phosphorelay sensor kinase activity"/>
    <property type="evidence" value="ECO:0007669"/>
    <property type="project" value="InterPro"/>
</dbReference>
<dbReference type="OrthoDB" id="9803176at2"/>
<dbReference type="GO" id="GO:0005737">
    <property type="term" value="C:cytoplasm"/>
    <property type="evidence" value="ECO:0007669"/>
    <property type="project" value="InterPro"/>
</dbReference>
<organism evidence="16 17">
    <name type="scientific">Alicyclobacillus vulcanalis</name>
    <dbReference type="NCBI Taxonomy" id="252246"/>
    <lineage>
        <taxon>Bacteria</taxon>
        <taxon>Bacillati</taxon>
        <taxon>Bacillota</taxon>
        <taxon>Bacilli</taxon>
        <taxon>Bacillales</taxon>
        <taxon>Alicyclobacillaceae</taxon>
        <taxon>Alicyclobacillus</taxon>
    </lineage>
</organism>
<dbReference type="PROSITE" id="PS50894">
    <property type="entry name" value="HPT"/>
    <property type="match status" value="1"/>
</dbReference>
<dbReference type="GO" id="GO:0005524">
    <property type="term" value="F:ATP binding"/>
    <property type="evidence" value="ECO:0007669"/>
    <property type="project" value="UniProtKB-KW"/>
</dbReference>
<dbReference type="Pfam" id="PF01627">
    <property type="entry name" value="Hpt"/>
    <property type="match status" value="1"/>
</dbReference>
<evidence type="ECO:0000313" key="16">
    <source>
        <dbReference type="EMBL" id="SIS90306.1"/>
    </source>
</evidence>
<keyword evidence="4" id="KW-0145">Chemotaxis</keyword>
<dbReference type="CDD" id="cd16916">
    <property type="entry name" value="HATPase_CheA-like"/>
    <property type="match status" value="1"/>
</dbReference>
<dbReference type="InterPro" id="IPR036097">
    <property type="entry name" value="HisK_dim/P_sf"/>
</dbReference>
<dbReference type="PROSITE" id="PS50851">
    <property type="entry name" value="CHEW"/>
    <property type="match status" value="1"/>
</dbReference>
<dbReference type="EC" id="2.7.13.3" evidence="2"/>
<evidence type="ECO:0000256" key="6">
    <source>
        <dbReference type="ARBA" id="ARBA00022679"/>
    </source>
</evidence>
<dbReference type="InterPro" id="IPR005467">
    <property type="entry name" value="His_kinase_dom"/>
</dbReference>
<dbReference type="CDD" id="cd00088">
    <property type="entry name" value="HPT"/>
    <property type="match status" value="1"/>
</dbReference>
<dbReference type="FunFam" id="3.30.565.10:FF:000016">
    <property type="entry name" value="Chemotaxis protein CheA, putative"/>
    <property type="match status" value="1"/>
</dbReference>
<dbReference type="SUPFAM" id="SSF50341">
    <property type="entry name" value="CheW-like"/>
    <property type="match status" value="1"/>
</dbReference>
<dbReference type="InterPro" id="IPR051315">
    <property type="entry name" value="Bact_Chemotaxis_CheA"/>
</dbReference>
<dbReference type="Pfam" id="PF02518">
    <property type="entry name" value="HATPase_c"/>
    <property type="match status" value="1"/>
</dbReference>
<dbReference type="Gene3D" id="2.30.30.40">
    <property type="entry name" value="SH3 Domains"/>
    <property type="match status" value="1"/>
</dbReference>
<dbReference type="Pfam" id="PF01584">
    <property type="entry name" value="CheW"/>
    <property type="match status" value="1"/>
</dbReference>
<dbReference type="GO" id="GO:0006935">
    <property type="term" value="P:chemotaxis"/>
    <property type="evidence" value="ECO:0007669"/>
    <property type="project" value="UniProtKB-KW"/>
</dbReference>
<evidence type="ECO:0000256" key="3">
    <source>
        <dbReference type="ARBA" id="ARBA00021495"/>
    </source>
</evidence>
<dbReference type="CDD" id="cd00731">
    <property type="entry name" value="CheA_reg"/>
    <property type="match status" value="1"/>
</dbReference>
<keyword evidence="8 16" id="KW-0418">Kinase</keyword>
<dbReference type="SMART" id="SM00260">
    <property type="entry name" value="CheW"/>
    <property type="match status" value="1"/>
</dbReference>
<keyword evidence="17" id="KW-1185">Reference proteome</keyword>
<dbReference type="PRINTS" id="PR00344">
    <property type="entry name" value="BCTRLSENSOR"/>
</dbReference>
<dbReference type="SUPFAM" id="SSF55874">
    <property type="entry name" value="ATPase domain of HSP90 chaperone/DNA topoisomerase II/histidine kinase"/>
    <property type="match status" value="1"/>
</dbReference>
<evidence type="ECO:0000256" key="5">
    <source>
        <dbReference type="ARBA" id="ARBA00022553"/>
    </source>
</evidence>
<evidence type="ECO:0000256" key="1">
    <source>
        <dbReference type="ARBA" id="ARBA00000085"/>
    </source>
</evidence>
<dbReference type="SUPFAM" id="SSF47384">
    <property type="entry name" value="Homodimeric domain of signal transducing histidine kinase"/>
    <property type="match status" value="1"/>
</dbReference>
<evidence type="ECO:0000259" key="15">
    <source>
        <dbReference type="PROSITE" id="PS50894"/>
    </source>
</evidence>
<dbReference type="InterPro" id="IPR036890">
    <property type="entry name" value="HATPase_C_sf"/>
</dbReference>
<dbReference type="SUPFAM" id="SSF47226">
    <property type="entry name" value="Histidine-containing phosphotransfer domain, HPT domain"/>
    <property type="match status" value="1"/>
</dbReference>
<keyword evidence="9" id="KW-0067">ATP-binding</keyword>
<dbReference type="Gene3D" id="3.30.565.10">
    <property type="entry name" value="Histidine kinase-like ATPase, C-terminal domain"/>
    <property type="match status" value="1"/>
</dbReference>
<accession>A0A1N7MW36</accession>
<dbReference type="STRING" id="252246.SAMN05421799_106168"/>
<gene>
    <name evidence="16" type="ORF">SAMN05421799_106168</name>
</gene>
<dbReference type="InterPro" id="IPR004358">
    <property type="entry name" value="Sig_transdc_His_kin-like_C"/>
</dbReference>
<dbReference type="PANTHER" id="PTHR43395">
    <property type="entry name" value="SENSOR HISTIDINE KINASE CHEA"/>
    <property type="match status" value="1"/>
</dbReference>
<keyword evidence="5 11" id="KW-0597">Phosphoprotein</keyword>
<dbReference type="Pfam" id="PF02895">
    <property type="entry name" value="H-kinase_dim"/>
    <property type="match status" value="1"/>
</dbReference>
<dbReference type="PROSITE" id="PS50109">
    <property type="entry name" value="HIS_KIN"/>
    <property type="match status" value="1"/>
</dbReference>
<evidence type="ECO:0000256" key="4">
    <source>
        <dbReference type="ARBA" id="ARBA00022500"/>
    </source>
</evidence>
<feature type="domain" description="Histidine kinase" evidence="13">
    <location>
        <begin position="283"/>
        <end position="533"/>
    </location>
</feature>
<dbReference type="InterPro" id="IPR037006">
    <property type="entry name" value="CheA-like_homodim_sf"/>
</dbReference>
<evidence type="ECO:0000256" key="8">
    <source>
        <dbReference type="ARBA" id="ARBA00022777"/>
    </source>
</evidence>
<keyword evidence="7" id="KW-0547">Nucleotide-binding</keyword>
<dbReference type="InterPro" id="IPR003594">
    <property type="entry name" value="HATPase_dom"/>
</dbReference>
<evidence type="ECO:0000259" key="14">
    <source>
        <dbReference type="PROSITE" id="PS50851"/>
    </source>
</evidence>
<dbReference type="Proteomes" id="UP000186156">
    <property type="component" value="Unassembled WGS sequence"/>
</dbReference>
<reference evidence="17" key="1">
    <citation type="submission" date="2017-01" db="EMBL/GenBank/DDBJ databases">
        <authorList>
            <person name="Varghese N."/>
            <person name="Submissions S."/>
        </authorList>
    </citation>
    <scope>NUCLEOTIDE SEQUENCE [LARGE SCALE GENOMIC DNA]</scope>
    <source>
        <strain evidence="17">DSM 16176</strain>
    </source>
</reference>
<dbReference type="Gene3D" id="3.30.70.1110">
    <property type="entry name" value="Histidine kinase CheA-like, P2 response regulator-binding domain"/>
    <property type="match status" value="1"/>
</dbReference>
<evidence type="ECO:0000256" key="10">
    <source>
        <dbReference type="ARBA" id="ARBA00023012"/>
    </source>
</evidence>
<evidence type="ECO:0000256" key="12">
    <source>
        <dbReference type="SAM" id="MobiDB-lite"/>
    </source>
</evidence>
<feature type="compositionally biased region" description="Low complexity" evidence="12">
    <location>
        <begin position="254"/>
        <end position="270"/>
    </location>
</feature>
<dbReference type="SUPFAM" id="SSF55052">
    <property type="entry name" value="CheY-binding domain of CheA"/>
    <property type="match status" value="1"/>
</dbReference>
<dbReference type="InterPro" id="IPR037052">
    <property type="entry name" value="CheA-like_P2_sf"/>
</dbReference>
<dbReference type="Pfam" id="PF07194">
    <property type="entry name" value="P2"/>
    <property type="match status" value="1"/>
</dbReference>